<feature type="domain" description="Choice-of-anchor A" evidence="2">
    <location>
        <begin position="31"/>
        <end position="270"/>
    </location>
</feature>
<evidence type="ECO:0000313" key="4">
    <source>
        <dbReference type="Proteomes" id="UP000219111"/>
    </source>
</evidence>
<evidence type="ECO:0000313" key="3">
    <source>
        <dbReference type="EMBL" id="SOC09270.1"/>
    </source>
</evidence>
<dbReference type="InterPro" id="IPR026588">
    <property type="entry name" value="Choice_anch_A"/>
</dbReference>
<proteinExistence type="predicted"/>
<dbReference type="AlphaFoldDB" id="A0A285SNA7"/>
<feature type="chain" id="PRO_5012402727" evidence="1">
    <location>
        <begin position="19"/>
        <end position="314"/>
    </location>
</feature>
<dbReference type="OrthoDB" id="8775303at2"/>
<keyword evidence="1" id="KW-0732">Signal</keyword>
<protein>
    <submittedName>
        <fullName evidence="3">Choice-of-anchor A domain-containing protein</fullName>
    </submittedName>
</protein>
<dbReference type="Pfam" id="PF20597">
    <property type="entry name" value="pAdhesive_15"/>
    <property type="match status" value="1"/>
</dbReference>
<reference evidence="4" key="1">
    <citation type="submission" date="2017-08" db="EMBL/GenBank/DDBJ databases">
        <authorList>
            <person name="Varghese N."/>
            <person name="Submissions S."/>
        </authorList>
    </citation>
    <scope>NUCLEOTIDE SEQUENCE [LARGE SCALE GENOMIC DNA]</scope>
    <source>
        <strain evidence="4">JA276</strain>
    </source>
</reference>
<name>A0A285SNA7_9RHOB</name>
<keyword evidence="4" id="KW-1185">Reference proteome</keyword>
<dbReference type="Proteomes" id="UP000219111">
    <property type="component" value="Unassembled WGS sequence"/>
</dbReference>
<evidence type="ECO:0000256" key="1">
    <source>
        <dbReference type="SAM" id="SignalP"/>
    </source>
</evidence>
<dbReference type="RefSeq" id="WP_097070228.1">
    <property type="nucleotide sequence ID" value="NZ_OBMT01000007.1"/>
</dbReference>
<evidence type="ECO:0000259" key="2">
    <source>
        <dbReference type="Pfam" id="PF20597"/>
    </source>
</evidence>
<sequence>MNLKIVFAMVAGLGAAFAGVAGQAATLDAAQLLNQYNLISIGNVVAYQEVEGNVYIGGDLNGSTMQADFVQGVEPDPSLADVVILGDQNAILNLDSDAASTVVIGGSSNNWVNNLGAGSLTVGSLPAATVLDSSEVFATLTAASAALASLAPTATYTETEQGYIFGAGIFTVSLNDLTKNEITFALSAGETAIINVIGDVVSFSKNFVNTDYALASQVIWNFVNATVVELNSKLIGAVLAPTATVSGFSGSMEGSLFASSVNLTNGEIHYQGFTGTLPIVENNTPPAVPLPASLPLLFGGIGLTAFLRRNRKTC</sequence>
<feature type="signal peptide" evidence="1">
    <location>
        <begin position="1"/>
        <end position="18"/>
    </location>
</feature>
<dbReference type="NCBIfam" id="TIGR04215">
    <property type="entry name" value="choice_anch_A"/>
    <property type="match status" value="1"/>
</dbReference>
<dbReference type="EMBL" id="OBMT01000007">
    <property type="protein sequence ID" value="SOC09270.1"/>
    <property type="molecule type" value="Genomic_DNA"/>
</dbReference>
<accession>A0A285SNA7</accession>
<organism evidence="3 4">
    <name type="scientific">Rhodobacter maris</name>
    <dbReference type="NCBI Taxonomy" id="446682"/>
    <lineage>
        <taxon>Bacteria</taxon>
        <taxon>Pseudomonadati</taxon>
        <taxon>Pseudomonadota</taxon>
        <taxon>Alphaproteobacteria</taxon>
        <taxon>Rhodobacterales</taxon>
        <taxon>Rhodobacter group</taxon>
        <taxon>Rhodobacter</taxon>
    </lineage>
</organism>
<gene>
    <name evidence="3" type="ORF">SAMN05877831_10790</name>
</gene>